<evidence type="ECO:0000313" key="2">
    <source>
        <dbReference type="Proteomes" id="UP000008075"/>
    </source>
</evidence>
<dbReference type="Proteomes" id="UP000008075">
    <property type="component" value="Chromosome"/>
</dbReference>
<sequence length="42" mass="4933">MPVLSALLKGTLCVIIKIDFLRRFFDPEQFLLKTGFIRYLES</sequence>
<proteinExistence type="predicted"/>
<name>D3VC31_XENNA</name>
<dbReference type="KEGG" id="xne:XNC1_1621"/>
<reference evidence="1 2" key="1">
    <citation type="journal article" date="2011" name="PLoS ONE">
        <title>The entomopathogenic bacterial endosymbionts xenorhabdus and photorhabdus: convergent lifestyles from divergent genomes.</title>
        <authorList>
            <person name="Chaston J.M."/>
            <person name="Suen G."/>
            <person name="Tucker S.L."/>
            <person name="Andersen A.W."/>
            <person name="Bhasin A."/>
            <person name="Bode E."/>
            <person name="Bode H.B."/>
            <person name="Brachmann A.O."/>
            <person name="Cowles C.E."/>
            <person name="Cowles K.N."/>
            <person name="Darby C."/>
            <person name="de Leon L."/>
            <person name="Drace K."/>
            <person name="Du Z."/>
            <person name="Givaudan A."/>
            <person name="Herbert Tran E.E."/>
            <person name="Jewell K.A."/>
            <person name="Knack J.J."/>
            <person name="Krasomil-Osterfeld K.C."/>
            <person name="Kukor R."/>
            <person name="Lanois A."/>
            <person name="Latreille P."/>
            <person name="Leimgruber N.K."/>
            <person name="Lipke C.M."/>
            <person name="Liu R."/>
            <person name="Lu X."/>
            <person name="Martens E.C."/>
            <person name="Marri P.R."/>
            <person name="Medigue C."/>
            <person name="Menard M.L."/>
            <person name="Miller N.M."/>
            <person name="Morales-Soto N."/>
            <person name="Norton S."/>
            <person name="Ogier J.C."/>
            <person name="Orchard S.S."/>
            <person name="Park D."/>
            <person name="Park Y."/>
            <person name="Qurollo B.A."/>
            <person name="Sugar D.R."/>
            <person name="Richards G.R."/>
            <person name="Rouy Z."/>
            <person name="Slominski B."/>
            <person name="Slominski K."/>
            <person name="Snyder H."/>
            <person name="Tjaden B.C."/>
            <person name="van der Hoeven R."/>
            <person name="Welch R.D."/>
            <person name="Wheeler C."/>
            <person name="Xiang B."/>
            <person name="Barbazuk B."/>
            <person name="Gaudriault S."/>
            <person name="Goodner B."/>
            <person name="Slater S.C."/>
            <person name="Forst S."/>
            <person name="Goldman B.S."/>
            <person name="Goodrich-Blair H."/>
        </authorList>
    </citation>
    <scope>NUCLEOTIDE SEQUENCE [LARGE SCALE GENOMIC DNA]</scope>
    <source>
        <strain evidence="2">ATCC 19061 / DSM 3370 / CCUG 14189 / LMG 1036 / NCIMB 9965 / AN6</strain>
    </source>
</reference>
<dbReference type="EMBL" id="FN667742">
    <property type="protein sequence ID" value="CBJ89684.1"/>
    <property type="molecule type" value="Genomic_DNA"/>
</dbReference>
<dbReference type="HOGENOM" id="CLU_3260000_0_0_6"/>
<evidence type="ECO:0000313" key="1">
    <source>
        <dbReference type="EMBL" id="CBJ89684.1"/>
    </source>
</evidence>
<dbReference type="AlphaFoldDB" id="D3VC31"/>
<keyword evidence="2" id="KW-1185">Reference proteome</keyword>
<gene>
    <name evidence="1" type="ordered locus">XNC1_1621</name>
</gene>
<organism evidence="1 2">
    <name type="scientific">Xenorhabdus nematophila (strain ATCC 19061 / DSM 3370 / CCUG 14189 / LMG 1036 / NCIMB 9965 / AN6)</name>
    <dbReference type="NCBI Taxonomy" id="406817"/>
    <lineage>
        <taxon>Bacteria</taxon>
        <taxon>Pseudomonadati</taxon>
        <taxon>Pseudomonadota</taxon>
        <taxon>Gammaproteobacteria</taxon>
        <taxon>Enterobacterales</taxon>
        <taxon>Morganellaceae</taxon>
        <taxon>Xenorhabdus</taxon>
    </lineage>
</organism>
<protein>
    <submittedName>
        <fullName evidence="1">Uncharacterized protein</fullName>
    </submittedName>
</protein>
<accession>D3VC31</accession>